<keyword evidence="3" id="KW-0732">Signal</keyword>
<keyword evidence="1" id="KW-0175">Coiled coil</keyword>
<evidence type="ECO:0000256" key="1">
    <source>
        <dbReference type="SAM" id="Coils"/>
    </source>
</evidence>
<feature type="chain" id="PRO_5012341583" description="tRNA (Guanine-N1)-methyltransferase" evidence="3">
    <location>
        <begin position="21"/>
        <end position="204"/>
    </location>
</feature>
<feature type="coiled-coil region" evidence="1">
    <location>
        <begin position="66"/>
        <end position="114"/>
    </location>
</feature>
<feature type="coiled-coil region" evidence="1">
    <location>
        <begin position="159"/>
        <end position="193"/>
    </location>
</feature>
<dbReference type="EMBL" id="QOVN01000002">
    <property type="protein sequence ID" value="RXG30380.1"/>
    <property type="molecule type" value="Genomic_DNA"/>
</dbReference>
<name>A0A1M5Y007_9FLAO</name>
<dbReference type="Proteomes" id="UP000290037">
    <property type="component" value="Unassembled WGS sequence"/>
</dbReference>
<evidence type="ECO:0000313" key="6">
    <source>
        <dbReference type="Proteomes" id="UP000184240"/>
    </source>
</evidence>
<protein>
    <recommendedName>
        <fullName evidence="8">tRNA (Guanine-N1)-methyltransferase</fullName>
    </recommendedName>
</protein>
<organism evidence="5 6">
    <name type="scientific">Leeuwenhoekiella palythoae</name>
    <dbReference type="NCBI Taxonomy" id="573501"/>
    <lineage>
        <taxon>Bacteria</taxon>
        <taxon>Pseudomonadati</taxon>
        <taxon>Bacteroidota</taxon>
        <taxon>Flavobacteriia</taxon>
        <taxon>Flavobacteriales</taxon>
        <taxon>Flavobacteriaceae</taxon>
        <taxon>Leeuwenhoekiella</taxon>
    </lineage>
</organism>
<keyword evidence="2" id="KW-1133">Transmembrane helix</keyword>
<proteinExistence type="predicted"/>
<feature type="transmembrane region" description="Helical" evidence="2">
    <location>
        <begin position="130"/>
        <end position="150"/>
    </location>
</feature>
<evidence type="ECO:0000313" key="4">
    <source>
        <dbReference type="EMBL" id="RXG30380.1"/>
    </source>
</evidence>
<dbReference type="AlphaFoldDB" id="A0A1M5Y007"/>
<keyword evidence="7" id="KW-1185">Reference proteome</keyword>
<evidence type="ECO:0000256" key="2">
    <source>
        <dbReference type="SAM" id="Phobius"/>
    </source>
</evidence>
<dbReference type="Gene3D" id="1.20.1170.10">
    <property type="match status" value="1"/>
</dbReference>
<reference evidence="6" key="2">
    <citation type="submission" date="2016-11" db="EMBL/GenBank/DDBJ databases">
        <authorList>
            <person name="Varghese N."/>
            <person name="Submissions S."/>
        </authorList>
    </citation>
    <scope>NUCLEOTIDE SEQUENCE [LARGE SCALE GENOMIC DNA]</scope>
    <source>
        <strain evidence="6">DSM 19859</strain>
    </source>
</reference>
<reference evidence="5" key="1">
    <citation type="submission" date="2016-11" db="EMBL/GenBank/DDBJ databases">
        <authorList>
            <person name="Jaros S."/>
            <person name="Januszkiewicz K."/>
            <person name="Wedrychowicz H."/>
        </authorList>
    </citation>
    <scope>NUCLEOTIDE SEQUENCE [LARGE SCALE GENOMIC DNA]</scope>
    <source>
        <strain evidence="5">DSM 19859</strain>
    </source>
</reference>
<dbReference type="RefSeq" id="WP_072982416.1">
    <property type="nucleotide sequence ID" value="NZ_CAXPJH010000001.1"/>
</dbReference>
<evidence type="ECO:0008006" key="8">
    <source>
        <dbReference type="Google" id="ProtNLM"/>
    </source>
</evidence>
<keyword evidence="2" id="KW-0472">Membrane</keyword>
<dbReference type="STRING" id="573501.SAMN04487999_1835"/>
<reference evidence="4 7" key="3">
    <citation type="submission" date="2018-07" db="EMBL/GenBank/DDBJ databases">
        <title>Leeuwenhoekiella genomics.</title>
        <authorList>
            <person name="Tahon G."/>
            <person name="Willems A."/>
        </authorList>
    </citation>
    <scope>NUCLEOTIDE SEQUENCE [LARGE SCALE GENOMIC DNA]</scope>
    <source>
        <strain evidence="4 7">LMG 24856</strain>
    </source>
</reference>
<dbReference type="SUPFAM" id="SSF58100">
    <property type="entry name" value="Bacterial hemolysins"/>
    <property type="match status" value="1"/>
</dbReference>
<sequence>MNTIKINFLLLFFVITAVSAQEKQTTEQPAEPKVNTISQQFEDLLENSNNYQEYKVVKQNALAKLKSNAADSINDLKGQIVNLQNEIQTQDSKISELNKSLEDTQSTLDKTREEKDSIFFLGIPMSKGGYMGMMWGIVAVLALALVFFIFKFKGSNAHTQEARQKLADTEHEYEEYRKKALEKEQKMGRLLQDERNKAVKNNKK</sequence>
<evidence type="ECO:0000313" key="7">
    <source>
        <dbReference type="Proteomes" id="UP000290037"/>
    </source>
</evidence>
<evidence type="ECO:0000256" key="3">
    <source>
        <dbReference type="SAM" id="SignalP"/>
    </source>
</evidence>
<feature type="signal peptide" evidence="3">
    <location>
        <begin position="1"/>
        <end position="20"/>
    </location>
</feature>
<keyword evidence="2" id="KW-0812">Transmembrane</keyword>
<evidence type="ECO:0000313" key="5">
    <source>
        <dbReference type="EMBL" id="SHI05397.1"/>
    </source>
</evidence>
<dbReference type="Proteomes" id="UP000184240">
    <property type="component" value="Unassembled WGS sequence"/>
</dbReference>
<gene>
    <name evidence="4" type="ORF">DSM01_1130</name>
    <name evidence="5" type="ORF">SAMN04487999_1835</name>
</gene>
<accession>A0A1M5Y007</accession>
<dbReference type="EMBL" id="FQXT01000003">
    <property type="protein sequence ID" value="SHI05397.1"/>
    <property type="molecule type" value="Genomic_DNA"/>
</dbReference>
<dbReference type="OrthoDB" id="981213at2"/>